<dbReference type="EMBL" id="JACKWZ010000125">
    <property type="protein sequence ID" value="KAF9414769.1"/>
    <property type="molecule type" value="Genomic_DNA"/>
</dbReference>
<accession>A0A835GEE0</accession>
<evidence type="ECO:0000313" key="1">
    <source>
        <dbReference type="EMBL" id="KAF9414769.1"/>
    </source>
</evidence>
<feature type="non-terminal residue" evidence="1">
    <location>
        <position position="1"/>
    </location>
</feature>
<dbReference type="AlphaFoldDB" id="A0A835GEE0"/>
<name>A0A835GEE0_SPOEX</name>
<protein>
    <submittedName>
        <fullName evidence="1">Uncharacterized protein</fullName>
    </submittedName>
</protein>
<proteinExistence type="predicted"/>
<dbReference type="Proteomes" id="UP000648187">
    <property type="component" value="Unassembled WGS sequence"/>
</dbReference>
<comment type="caution">
    <text evidence="1">The sequence shown here is derived from an EMBL/GenBank/DDBJ whole genome shotgun (WGS) entry which is preliminary data.</text>
</comment>
<evidence type="ECO:0000313" key="2">
    <source>
        <dbReference type="Proteomes" id="UP000648187"/>
    </source>
</evidence>
<reference evidence="1" key="1">
    <citation type="submission" date="2020-08" db="EMBL/GenBank/DDBJ databases">
        <title>Spodoptera exigua strain:BAW_Kor-Di-RS1 Genome sequencing and assembly.</title>
        <authorList>
            <person name="Kim J."/>
            <person name="Nam H.Y."/>
            <person name="Kwon M."/>
            <person name="Choi J.H."/>
            <person name="Cho S.R."/>
            <person name="Kim G.-H."/>
        </authorList>
    </citation>
    <scope>NUCLEOTIDE SEQUENCE</scope>
    <source>
        <strain evidence="1">BAW_Kor-Di-RS1</strain>
        <tissue evidence="1">Whole-body</tissue>
    </source>
</reference>
<keyword evidence="2" id="KW-1185">Reference proteome</keyword>
<organism evidence="1 2">
    <name type="scientific">Spodoptera exigua</name>
    <name type="common">Beet armyworm</name>
    <name type="synonym">Noctua fulgens</name>
    <dbReference type="NCBI Taxonomy" id="7107"/>
    <lineage>
        <taxon>Eukaryota</taxon>
        <taxon>Metazoa</taxon>
        <taxon>Ecdysozoa</taxon>
        <taxon>Arthropoda</taxon>
        <taxon>Hexapoda</taxon>
        <taxon>Insecta</taxon>
        <taxon>Pterygota</taxon>
        <taxon>Neoptera</taxon>
        <taxon>Endopterygota</taxon>
        <taxon>Lepidoptera</taxon>
        <taxon>Glossata</taxon>
        <taxon>Ditrysia</taxon>
        <taxon>Noctuoidea</taxon>
        <taxon>Noctuidae</taxon>
        <taxon>Amphipyrinae</taxon>
        <taxon>Spodoptera</taxon>
    </lineage>
</organism>
<sequence length="66" mass="7302">HEGGANTTESMTRALISDDPNRHIGHVQLGTLDFMYAVKMPNSGSGSTWRFPKETAFHDKVLCNLL</sequence>
<gene>
    <name evidence="1" type="ORF">HW555_007401</name>
</gene>